<reference evidence="1" key="1">
    <citation type="submission" date="2014-11" db="EMBL/GenBank/DDBJ databases">
        <authorList>
            <person name="Amaro Gonzalez C."/>
        </authorList>
    </citation>
    <scope>NUCLEOTIDE SEQUENCE</scope>
</reference>
<dbReference type="EMBL" id="GBXM01104180">
    <property type="protein sequence ID" value="JAH04397.1"/>
    <property type="molecule type" value="Transcribed_RNA"/>
</dbReference>
<name>A0A0E9PJE4_ANGAN</name>
<sequence length="32" mass="3716">MYFFWFALSGSFSALRLMTDSPSMHRDGTWGL</sequence>
<reference evidence="1" key="2">
    <citation type="journal article" date="2015" name="Fish Shellfish Immunol.">
        <title>Early steps in the European eel (Anguilla anguilla)-Vibrio vulnificus interaction in the gills: Role of the RtxA13 toxin.</title>
        <authorList>
            <person name="Callol A."/>
            <person name="Pajuelo D."/>
            <person name="Ebbesson L."/>
            <person name="Teles M."/>
            <person name="MacKenzie S."/>
            <person name="Amaro C."/>
        </authorList>
    </citation>
    <scope>NUCLEOTIDE SEQUENCE</scope>
</reference>
<proteinExistence type="predicted"/>
<dbReference type="AlphaFoldDB" id="A0A0E9PJE4"/>
<accession>A0A0E9PJE4</accession>
<protein>
    <submittedName>
        <fullName evidence="1">Uncharacterized protein</fullName>
    </submittedName>
</protein>
<organism evidence="1">
    <name type="scientific">Anguilla anguilla</name>
    <name type="common">European freshwater eel</name>
    <name type="synonym">Muraena anguilla</name>
    <dbReference type="NCBI Taxonomy" id="7936"/>
    <lineage>
        <taxon>Eukaryota</taxon>
        <taxon>Metazoa</taxon>
        <taxon>Chordata</taxon>
        <taxon>Craniata</taxon>
        <taxon>Vertebrata</taxon>
        <taxon>Euteleostomi</taxon>
        <taxon>Actinopterygii</taxon>
        <taxon>Neopterygii</taxon>
        <taxon>Teleostei</taxon>
        <taxon>Anguilliformes</taxon>
        <taxon>Anguillidae</taxon>
        <taxon>Anguilla</taxon>
    </lineage>
</organism>
<evidence type="ECO:0000313" key="1">
    <source>
        <dbReference type="EMBL" id="JAH04397.1"/>
    </source>
</evidence>